<sequence>MPTDVAIPPTVLPLAPSYRLPGILIVAAIALLFLNLWLGLGIAVFGLFLLYQAATLRLFFTPTDLDIYRGDRLLRRFPYSMWLNWRIYWSLLPILFYFRETESIHFLPILFDSQELRTALEQFCPPR</sequence>
<name>A0A0H3K5B9_SYNP6</name>
<keyword evidence="1" id="KW-0472">Membrane</keyword>
<reference evidence="2 3" key="1">
    <citation type="journal article" date="2007" name="Photosyn. Res.">
        <title>Complete nucleotide sequence of the freshwater unicellular cyanobacterium Synechococcus elongatus PCC 6301 chromosome: gene content and organization.</title>
        <authorList>
            <person name="Sugita C."/>
            <person name="Ogata K."/>
            <person name="Shikata M."/>
            <person name="Jikuya H."/>
            <person name="Takano J."/>
            <person name="Furumichi M."/>
            <person name="Kanehisa M."/>
            <person name="Omata T."/>
            <person name="Sugiura M."/>
            <person name="Sugita M."/>
        </authorList>
    </citation>
    <scope>NUCLEOTIDE SEQUENCE [LARGE SCALE GENOMIC DNA]</scope>
    <source>
        <strain evidence="3">ATCC 27144 / PCC 6301 / SAUG 1402/1</strain>
    </source>
</reference>
<dbReference type="InterPro" id="IPR021467">
    <property type="entry name" value="DUF3119"/>
</dbReference>
<keyword evidence="1" id="KW-1133">Transmembrane helix</keyword>
<dbReference type="EMBL" id="AP008231">
    <property type="protein sequence ID" value="BAD79325.1"/>
    <property type="molecule type" value="Genomic_DNA"/>
</dbReference>
<accession>A0A0H3K5B9</accession>
<dbReference type="eggNOG" id="ENOG50318U5">
    <property type="taxonomic scope" value="Bacteria"/>
</dbReference>
<dbReference type="PANTHER" id="PTHR35550">
    <property type="match status" value="1"/>
</dbReference>
<keyword evidence="1" id="KW-0812">Transmembrane</keyword>
<evidence type="ECO:0000313" key="2">
    <source>
        <dbReference type="EMBL" id="BAD79325.1"/>
    </source>
</evidence>
<feature type="transmembrane region" description="Helical" evidence="1">
    <location>
        <begin position="20"/>
        <end position="51"/>
    </location>
</feature>
<evidence type="ECO:0000256" key="1">
    <source>
        <dbReference type="SAM" id="Phobius"/>
    </source>
</evidence>
<dbReference type="Proteomes" id="UP000001175">
    <property type="component" value="Chromosome"/>
</dbReference>
<proteinExistence type="predicted"/>
<dbReference type="AlphaFoldDB" id="A0A0H3K5B9"/>
<organism evidence="2 3">
    <name type="scientific">Synechococcus sp. (strain ATCC 27144 / PCC 6301 / SAUG 1402/1)</name>
    <name type="common">Anacystis nidulans</name>
    <dbReference type="NCBI Taxonomy" id="269084"/>
    <lineage>
        <taxon>Bacteria</taxon>
        <taxon>Bacillati</taxon>
        <taxon>Cyanobacteriota</taxon>
        <taxon>Cyanophyceae</taxon>
        <taxon>Synechococcales</taxon>
        <taxon>Synechococcaceae</taxon>
        <taxon>Synechococcus</taxon>
    </lineage>
</organism>
<evidence type="ECO:0008006" key="4">
    <source>
        <dbReference type="Google" id="ProtNLM"/>
    </source>
</evidence>
<dbReference type="PANTHER" id="PTHR35550:SF2">
    <property type="entry name" value="OS05G0401200 PROTEIN"/>
    <property type="match status" value="1"/>
</dbReference>
<dbReference type="RefSeq" id="WP_011243447.1">
    <property type="nucleotide sequence ID" value="NC_006576.1"/>
</dbReference>
<protein>
    <recommendedName>
        <fullName evidence="4">Glycerol dehydrogenase</fullName>
    </recommendedName>
</protein>
<gene>
    <name evidence="2" type="ordered locus">syc1135_c</name>
</gene>
<evidence type="ECO:0000313" key="3">
    <source>
        <dbReference type="Proteomes" id="UP000001175"/>
    </source>
</evidence>
<dbReference type="Pfam" id="PF11317">
    <property type="entry name" value="DUF3119"/>
    <property type="match status" value="1"/>
</dbReference>
<dbReference type="KEGG" id="syc:syc1135_c"/>